<keyword evidence="1" id="KW-0812">Transmembrane</keyword>
<reference evidence="2" key="1">
    <citation type="submission" date="2023-03" db="EMBL/GenBank/DDBJ databases">
        <title>Massive genome expansion in bonnet fungi (Mycena s.s.) driven by repeated elements and novel gene families across ecological guilds.</title>
        <authorList>
            <consortium name="Lawrence Berkeley National Laboratory"/>
            <person name="Harder C.B."/>
            <person name="Miyauchi S."/>
            <person name="Viragh M."/>
            <person name="Kuo A."/>
            <person name="Thoen E."/>
            <person name="Andreopoulos B."/>
            <person name="Lu D."/>
            <person name="Skrede I."/>
            <person name="Drula E."/>
            <person name="Henrissat B."/>
            <person name="Morin E."/>
            <person name="Kohler A."/>
            <person name="Barry K."/>
            <person name="LaButti K."/>
            <person name="Morin E."/>
            <person name="Salamov A."/>
            <person name="Lipzen A."/>
            <person name="Mereny Z."/>
            <person name="Hegedus B."/>
            <person name="Baldrian P."/>
            <person name="Stursova M."/>
            <person name="Weitz H."/>
            <person name="Taylor A."/>
            <person name="Grigoriev I.V."/>
            <person name="Nagy L.G."/>
            <person name="Martin F."/>
            <person name="Kauserud H."/>
        </authorList>
    </citation>
    <scope>NUCLEOTIDE SEQUENCE</scope>
    <source>
        <strain evidence="2">CBHHK002</strain>
    </source>
</reference>
<evidence type="ECO:0000313" key="3">
    <source>
        <dbReference type="Proteomes" id="UP001218218"/>
    </source>
</evidence>
<accession>A0AAD6Z0G2</accession>
<sequence>MYSLLPTRSLSMVYWCHPPIVCVSASFLLKLYVIQGMAACLVIWASSGIFLVLLDGLEDARTDATFAFQATLLPFSLSSCIVASCMVFLVVNFFCSIFEPLLRFVAISSGD</sequence>
<evidence type="ECO:0000256" key="1">
    <source>
        <dbReference type="SAM" id="Phobius"/>
    </source>
</evidence>
<protein>
    <submittedName>
        <fullName evidence="2">Uncharacterized protein</fullName>
    </submittedName>
</protein>
<organism evidence="2 3">
    <name type="scientific">Mycena albidolilacea</name>
    <dbReference type="NCBI Taxonomy" id="1033008"/>
    <lineage>
        <taxon>Eukaryota</taxon>
        <taxon>Fungi</taxon>
        <taxon>Dikarya</taxon>
        <taxon>Basidiomycota</taxon>
        <taxon>Agaricomycotina</taxon>
        <taxon>Agaricomycetes</taxon>
        <taxon>Agaricomycetidae</taxon>
        <taxon>Agaricales</taxon>
        <taxon>Marasmiineae</taxon>
        <taxon>Mycenaceae</taxon>
        <taxon>Mycena</taxon>
    </lineage>
</organism>
<name>A0AAD6Z0G2_9AGAR</name>
<gene>
    <name evidence="2" type="ORF">DFH08DRAFT_905040</name>
</gene>
<dbReference type="EMBL" id="JARIHO010000114">
    <property type="protein sequence ID" value="KAJ7302600.1"/>
    <property type="molecule type" value="Genomic_DNA"/>
</dbReference>
<comment type="caution">
    <text evidence="2">The sequence shown here is derived from an EMBL/GenBank/DDBJ whole genome shotgun (WGS) entry which is preliminary data.</text>
</comment>
<feature type="transmembrane region" description="Helical" evidence="1">
    <location>
        <begin position="36"/>
        <end position="54"/>
    </location>
</feature>
<dbReference type="AlphaFoldDB" id="A0AAD6Z0G2"/>
<proteinExistence type="predicted"/>
<evidence type="ECO:0000313" key="2">
    <source>
        <dbReference type="EMBL" id="KAJ7302600.1"/>
    </source>
</evidence>
<keyword evidence="1" id="KW-0472">Membrane</keyword>
<feature type="transmembrane region" description="Helical" evidence="1">
    <location>
        <begin position="66"/>
        <end position="94"/>
    </location>
</feature>
<keyword evidence="3" id="KW-1185">Reference proteome</keyword>
<dbReference type="Proteomes" id="UP001218218">
    <property type="component" value="Unassembled WGS sequence"/>
</dbReference>
<keyword evidence="1" id="KW-1133">Transmembrane helix</keyword>